<organism evidence="6">
    <name type="scientific">Timema bartmani</name>
    <dbReference type="NCBI Taxonomy" id="61472"/>
    <lineage>
        <taxon>Eukaryota</taxon>
        <taxon>Metazoa</taxon>
        <taxon>Ecdysozoa</taxon>
        <taxon>Arthropoda</taxon>
        <taxon>Hexapoda</taxon>
        <taxon>Insecta</taxon>
        <taxon>Pterygota</taxon>
        <taxon>Neoptera</taxon>
        <taxon>Polyneoptera</taxon>
        <taxon>Phasmatodea</taxon>
        <taxon>Timematodea</taxon>
        <taxon>Timematoidea</taxon>
        <taxon>Timematidae</taxon>
        <taxon>Timema</taxon>
    </lineage>
</organism>
<keyword evidence="1" id="KW-0349">Heme</keyword>
<evidence type="ECO:0000313" key="6">
    <source>
        <dbReference type="EMBL" id="CAD7443810.1"/>
    </source>
</evidence>
<dbReference type="GO" id="GO:0006790">
    <property type="term" value="P:sulfur compound metabolic process"/>
    <property type="evidence" value="ECO:0007669"/>
    <property type="project" value="TreeGrafter"/>
</dbReference>
<protein>
    <recommendedName>
        <fullName evidence="5">Cytochrome b5 heme-binding domain-containing protein</fullName>
    </recommendedName>
</protein>
<dbReference type="GO" id="GO:0005739">
    <property type="term" value="C:mitochondrion"/>
    <property type="evidence" value="ECO:0007669"/>
    <property type="project" value="TreeGrafter"/>
</dbReference>
<evidence type="ECO:0000256" key="2">
    <source>
        <dbReference type="ARBA" id="ARBA00022723"/>
    </source>
</evidence>
<name>A0A7R9I1D7_9NEOP</name>
<keyword evidence="3" id="KW-0408">Iron</keyword>
<reference evidence="6" key="1">
    <citation type="submission" date="2020-11" db="EMBL/GenBank/DDBJ databases">
        <authorList>
            <person name="Tran Van P."/>
        </authorList>
    </citation>
    <scope>NUCLEOTIDE SEQUENCE</scope>
</reference>
<dbReference type="InterPro" id="IPR001199">
    <property type="entry name" value="Cyt_B5-like_heme/steroid-bd"/>
</dbReference>
<gene>
    <name evidence="6" type="ORF">TBIB3V08_LOCUS6208</name>
</gene>
<dbReference type="GO" id="GO:0046872">
    <property type="term" value="F:metal ion binding"/>
    <property type="evidence" value="ECO:0007669"/>
    <property type="project" value="UniProtKB-KW"/>
</dbReference>
<dbReference type="SMART" id="SM01117">
    <property type="entry name" value="Cyt-b5"/>
    <property type="match status" value="1"/>
</dbReference>
<dbReference type="InterPro" id="IPR036400">
    <property type="entry name" value="Cyt_B5-like_heme/steroid_sf"/>
</dbReference>
<dbReference type="Pfam" id="PF00173">
    <property type="entry name" value="Cyt-b5"/>
    <property type="match status" value="1"/>
</dbReference>
<evidence type="ECO:0000256" key="3">
    <source>
        <dbReference type="ARBA" id="ARBA00023004"/>
    </source>
</evidence>
<feature type="region of interest" description="Disordered" evidence="4">
    <location>
        <begin position="193"/>
        <end position="215"/>
    </location>
</feature>
<dbReference type="FunFam" id="3.10.120.10:FF:000007">
    <property type="entry name" value="Sulfite oxidase, mitochondrial"/>
    <property type="match status" value="1"/>
</dbReference>
<feature type="domain" description="Cytochrome b5 heme-binding" evidence="5">
    <location>
        <begin position="91"/>
        <end position="178"/>
    </location>
</feature>
<dbReference type="PANTHER" id="PTHR19372">
    <property type="entry name" value="SULFITE REDUCTASE"/>
    <property type="match status" value="1"/>
</dbReference>
<keyword evidence="2" id="KW-0479">Metal-binding</keyword>
<dbReference type="GO" id="GO:0008482">
    <property type="term" value="F:sulfite oxidase activity"/>
    <property type="evidence" value="ECO:0007669"/>
    <property type="project" value="TreeGrafter"/>
</dbReference>
<dbReference type="SUPFAM" id="SSF55856">
    <property type="entry name" value="Cytochrome b5-like heme/steroid binding domain"/>
    <property type="match status" value="1"/>
</dbReference>
<dbReference type="GO" id="GO:0043546">
    <property type="term" value="F:molybdopterin cofactor binding"/>
    <property type="evidence" value="ECO:0007669"/>
    <property type="project" value="TreeGrafter"/>
</dbReference>
<evidence type="ECO:0000256" key="1">
    <source>
        <dbReference type="ARBA" id="ARBA00022617"/>
    </source>
</evidence>
<dbReference type="EMBL" id="OD566347">
    <property type="protein sequence ID" value="CAD7443810.1"/>
    <property type="molecule type" value="Genomic_DNA"/>
</dbReference>
<dbReference type="Gene3D" id="3.10.120.10">
    <property type="entry name" value="Cytochrome b5-like heme/steroid binding domain"/>
    <property type="match status" value="1"/>
</dbReference>
<dbReference type="PROSITE" id="PS51257">
    <property type="entry name" value="PROKAR_LIPOPROTEIN"/>
    <property type="match status" value="1"/>
</dbReference>
<dbReference type="InterPro" id="IPR036374">
    <property type="entry name" value="OxRdtase_Mopterin-bd_sf"/>
</dbReference>
<evidence type="ECO:0000256" key="4">
    <source>
        <dbReference type="SAM" id="MobiDB-lite"/>
    </source>
</evidence>
<dbReference type="GO" id="GO:0020037">
    <property type="term" value="F:heme binding"/>
    <property type="evidence" value="ECO:0007669"/>
    <property type="project" value="TreeGrafter"/>
</dbReference>
<dbReference type="Gene3D" id="3.90.420.10">
    <property type="entry name" value="Oxidoreductase, molybdopterin-binding domain"/>
    <property type="match status" value="1"/>
</dbReference>
<dbReference type="PANTHER" id="PTHR19372:SF7">
    <property type="entry name" value="SULFITE OXIDASE, MITOCHONDRIAL"/>
    <property type="match status" value="1"/>
</dbReference>
<sequence>MAYFCTRLLLRKLMPPSTLGSCAMSGCLLTRHNHTPPSPPNRGTVKRSLQVAGLVGALAVSWRVYRYLQGGEVTASSESSPESWGQVRPDLPCYTLADISSHSCKENRIWVTFAQGVYDITEFVEQHPGGEKILMAAGGSLEPFWLLVMPYLSLTESSALPIKYPALQQHSYASGNLSAEDVSEVMANMEDPYASEPRRHPVLKPSSKKPFNAEPPLPVLVDSFITPA</sequence>
<dbReference type="PROSITE" id="PS50255">
    <property type="entry name" value="CYTOCHROME_B5_2"/>
    <property type="match status" value="1"/>
</dbReference>
<evidence type="ECO:0000259" key="5">
    <source>
        <dbReference type="PROSITE" id="PS50255"/>
    </source>
</evidence>
<proteinExistence type="predicted"/>
<dbReference type="AlphaFoldDB" id="A0A7R9I1D7"/>
<accession>A0A7R9I1D7</accession>